<dbReference type="InterPro" id="IPR017850">
    <property type="entry name" value="Alkaline_phosphatase_core_sf"/>
</dbReference>
<evidence type="ECO:0000256" key="2">
    <source>
        <dbReference type="ARBA" id="ARBA00022723"/>
    </source>
</evidence>
<accession>A0A059G910</accession>
<evidence type="ECO:0000256" key="4">
    <source>
        <dbReference type="ARBA" id="ARBA00022837"/>
    </source>
</evidence>
<dbReference type="Gene3D" id="3.30.1120.10">
    <property type="match status" value="1"/>
</dbReference>
<protein>
    <submittedName>
        <fullName evidence="6">Sulfatase family protein</fullName>
    </submittedName>
</protein>
<dbReference type="STRING" id="1280953.HOC_05568"/>
<dbReference type="InterPro" id="IPR024607">
    <property type="entry name" value="Sulfatase_CS"/>
</dbReference>
<dbReference type="SUPFAM" id="SSF53649">
    <property type="entry name" value="Alkaline phosphatase-like"/>
    <property type="match status" value="1"/>
</dbReference>
<dbReference type="PROSITE" id="PS00523">
    <property type="entry name" value="SULFATASE_1"/>
    <property type="match status" value="1"/>
</dbReference>
<reference evidence="6 7" key="1">
    <citation type="journal article" date="2014" name="Antonie Van Leeuwenhoek">
        <title>Hyphomonas beringensis sp. nov. and Hyphomonas chukchiensis sp. nov., isolated from surface seawater of the Bering Sea and Chukchi Sea.</title>
        <authorList>
            <person name="Li C."/>
            <person name="Lai Q."/>
            <person name="Li G."/>
            <person name="Dong C."/>
            <person name="Wang J."/>
            <person name="Liao Y."/>
            <person name="Shao Z."/>
        </authorList>
    </citation>
    <scope>NUCLEOTIDE SEQUENCE [LARGE SCALE GENOMIC DNA]</scope>
    <source>
        <strain evidence="6 7">SCH89</strain>
    </source>
</reference>
<dbReference type="OrthoDB" id="9803751at2"/>
<evidence type="ECO:0000256" key="3">
    <source>
        <dbReference type="ARBA" id="ARBA00022801"/>
    </source>
</evidence>
<dbReference type="GO" id="GO:0046872">
    <property type="term" value="F:metal ion binding"/>
    <property type="evidence" value="ECO:0007669"/>
    <property type="project" value="UniProtKB-KW"/>
</dbReference>
<comment type="similarity">
    <text evidence="1">Belongs to the sulfatase family.</text>
</comment>
<dbReference type="PATRIC" id="fig|1280953.3.peg.1121"/>
<proteinExistence type="inferred from homology"/>
<dbReference type="PANTHER" id="PTHR42693:SF53">
    <property type="entry name" value="ENDO-4-O-SULFATASE"/>
    <property type="match status" value="1"/>
</dbReference>
<dbReference type="Pfam" id="PF00884">
    <property type="entry name" value="Sulfatase"/>
    <property type="match status" value="1"/>
</dbReference>
<dbReference type="RefSeq" id="WP_035536587.1">
    <property type="nucleotide sequence ID" value="NZ_ARYL01000006.1"/>
</dbReference>
<dbReference type="CDD" id="cd16144">
    <property type="entry name" value="ARS_like"/>
    <property type="match status" value="1"/>
</dbReference>
<dbReference type="GO" id="GO:0004065">
    <property type="term" value="F:arylsulfatase activity"/>
    <property type="evidence" value="ECO:0007669"/>
    <property type="project" value="TreeGrafter"/>
</dbReference>
<keyword evidence="2" id="KW-0479">Metal-binding</keyword>
<evidence type="ECO:0000259" key="5">
    <source>
        <dbReference type="Pfam" id="PF00884"/>
    </source>
</evidence>
<keyword evidence="7" id="KW-1185">Reference proteome</keyword>
<comment type="caution">
    <text evidence="6">The sequence shown here is derived from an EMBL/GenBank/DDBJ whole genome shotgun (WGS) entry which is preliminary data.</text>
</comment>
<evidence type="ECO:0000313" key="7">
    <source>
        <dbReference type="Proteomes" id="UP000024942"/>
    </source>
</evidence>
<dbReference type="EMBL" id="ARYL01000006">
    <property type="protein sequence ID" value="KDA03327.1"/>
    <property type="molecule type" value="Genomic_DNA"/>
</dbReference>
<name>A0A059G910_9PROT</name>
<keyword evidence="3" id="KW-0378">Hydrolase</keyword>
<dbReference type="Proteomes" id="UP000024942">
    <property type="component" value="Unassembled WGS sequence"/>
</dbReference>
<keyword evidence="4" id="KW-0106">Calcium</keyword>
<feature type="domain" description="Sulfatase N-terminal" evidence="5">
    <location>
        <begin position="64"/>
        <end position="427"/>
    </location>
</feature>
<dbReference type="InterPro" id="IPR050738">
    <property type="entry name" value="Sulfatase"/>
</dbReference>
<evidence type="ECO:0000256" key="1">
    <source>
        <dbReference type="ARBA" id="ARBA00008779"/>
    </source>
</evidence>
<dbReference type="AlphaFoldDB" id="A0A059G910"/>
<evidence type="ECO:0000313" key="6">
    <source>
        <dbReference type="EMBL" id="KDA03327.1"/>
    </source>
</evidence>
<organism evidence="6 7">
    <name type="scientific">Hyphomonas oceanitis SCH89</name>
    <dbReference type="NCBI Taxonomy" id="1280953"/>
    <lineage>
        <taxon>Bacteria</taxon>
        <taxon>Pseudomonadati</taxon>
        <taxon>Pseudomonadota</taxon>
        <taxon>Alphaproteobacteria</taxon>
        <taxon>Hyphomonadales</taxon>
        <taxon>Hyphomonadaceae</taxon>
        <taxon>Hyphomonas</taxon>
    </lineage>
</organism>
<dbReference type="InterPro" id="IPR000917">
    <property type="entry name" value="Sulfatase_N"/>
</dbReference>
<dbReference type="PROSITE" id="PS00149">
    <property type="entry name" value="SULFATASE_2"/>
    <property type="match status" value="1"/>
</dbReference>
<sequence length="554" mass="60389">MWKKLVLGALAIVVVAGGVAFLNKKAIILYVATHTGRTDVAPNRAIDWDQGPAVASETAAERPPNIIFILVDDLGINDLSTFGGGVAGGRVPTPNIDKLAADGALFTQAYAGNGTCAPSRAMLMTGRYPTRTGFEFTPTPPGMGRIVSMFANDMDRGALPAVDYNRDGADDAVPFAEMGLPGQEVTIAEVLKDKGYHTVHIGKWHLGRSAESNPNAQGFDESLLMASGLFLPEDDPDVVNAKLDFDPIDKFLWARMQFAASFNMGDWFKPGGYLTDYWTDESLKVIEANKNRPFFLYLAHWGVHTPLQATRADYEAVGDIEPERLRVYAAMLHALDRSVGEIMAKLEEEGLADNTMIVFSSDNGGAGYIGLPEINQPYRGWKITLFEGGIRVPMFLKWPARIAAGTQVDTPVAHIDVMPTLAAAAGASLPEGVEIDGRDMLPVATGTGTISHPDDALFWQSGYYHVVRAGDWKLQVDGRQEKNWLFDLATDPTEQDNLADSRPDKLAELQGLLDKHHSGAVAPLYPYTIESPIAIDKTEADRVEPGDEYVWWPN</sequence>
<gene>
    <name evidence="6" type="ORF">HOC_05568</name>
</gene>
<dbReference type="Gene3D" id="3.40.720.10">
    <property type="entry name" value="Alkaline Phosphatase, subunit A"/>
    <property type="match status" value="1"/>
</dbReference>
<dbReference type="PANTHER" id="PTHR42693">
    <property type="entry name" value="ARYLSULFATASE FAMILY MEMBER"/>
    <property type="match status" value="1"/>
</dbReference>
<dbReference type="eggNOG" id="COG3119">
    <property type="taxonomic scope" value="Bacteria"/>
</dbReference>